<feature type="region of interest" description="Disordered" evidence="1">
    <location>
        <begin position="214"/>
        <end position="294"/>
    </location>
</feature>
<name>A0A0C3RS58_PHLG1</name>
<organism evidence="2 3">
    <name type="scientific">Phlebiopsis gigantea (strain 11061_1 CR5-6)</name>
    <name type="common">White-rot fungus</name>
    <name type="synonym">Peniophora gigantea</name>
    <dbReference type="NCBI Taxonomy" id="745531"/>
    <lineage>
        <taxon>Eukaryota</taxon>
        <taxon>Fungi</taxon>
        <taxon>Dikarya</taxon>
        <taxon>Basidiomycota</taxon>
        <taxon>Agaricomycotina</taxon>
        <taxon>Agaricomycetes</taxon>
        <taxon>Polyporales</taxon>
        <taxon>Phanerochaetaceae</taxon>
        <taxon>Phlebiopsis</taxon>
    </lineage>
</organism>
<keyword evidence="3" id="KW-1185">Reference proteome</keyword>
<feature type="non-terminal residue" evidence="2">
    <location>
        <position position="294"/>
    </location>
</feature>
<evidence type="ECO:0000313" key="2">
    <source>
        <dbReference type="EMBL" id="KIP03116.1"/>
    </source>
</evidence>
<gene>
    <name evidence="2" type="ORF">PHLGIDRAFT_121854</name>
</gene>
<sequence length="294" mass="30660">MRAPSQGDPNQPLARVASLGRALRSPRFSLPTPRAALGMPGLCESGARPAVQNNATGTFVCLPFLRATTRGGVPAEKRACAPSLGGREAARVACLAVIVCVNAHRRELSLNGCAPAARPDPHTSPAFPNTAAAGAVEPIDVLPAAPRLNLSSTPAPREAAINSMLHGVRTRRTYIHTYARRVRRGFERARGASGEIDRAGPSGRLHRSPCCPATAALGGMPSDSWETAPPPPPPPRKRAPVKDAWDDDTSSGGEDAGGDDDDPQQVWDAANTTAPMPTLVAAPSSRVPVDALQP</sequence>
<proteinExistence type="predicted"/>
<dbReference type="AlphaFoldDB" id="A0A0C3RS58"/>
<dbReference type="HOGENOM" id="CLU_951740_0_0_1"/>
<evidence type="ECO:0000256" key="1">
    <source>
        <dbReference type="SAM" id="MobiDB-lite"/>
    </source>
</evidence>
<evidence type="ECO:0000313" key="3">
    <source>
        <dbReference type="Proteomes" id="UP000053257"/>
    </source>
</evidence>
<protein>
    <submittedName>
        <fullName evidence="2">Uncharacterized protein</fullName>
    </submittedName>
</protein>
<dbReference type="EMBL" id="KN840632">
    <property type="protein sequence ID" value="KIP03116.1"/>
    <property type="molecule type" value="Genomic_DNA"/>
</dbReference>
<dbReference type="Proteomes" id="UP000053257">
    <property type="component" value="Unassembled WGS sequence"/>
</dbReference>
<accession>A0A0C3RS58</accession>
<reference evidence="2 3" key="1">
    <citation type="journal article" date="2014" name="PLoS Genet.">
        <title>Analysis of the Phlebiopsis gigantea genome, transcriptome and secretome provides insight into its pioneer colonization strategies of wood.</title>
        <authorList>
            <person name="Hori C."/>
            <person name="Ishida T."/>
            <person name="Igarashi K."/>
            <person name="Samejima M."/>
            <person name="Suzuki H."/>
            <person name="Master E."/>
            <person name="Ferreira P."/>
            <person name="Ruiz-Duenas F.J."/>
            <person name="Held B."/>
            <person name="Canessa P."/>
            <person name="Larrondo L.F."/>
            <person name="Schmoll M."/>
            <person name="Druzhinina I.S."/>
            <person name="Kubicek C.P."/>
            <person name="Gaskell J.A."/>
            <person name="Kersten P."/>
            <person name="St John F."/>
            <person name="Glasner J."/>
            <person name="Sabat G."/>
            <person name="Splinter BonDurant S."/>
            <person name="Syed K."/>
            <person name="Yadav J."/>
            <person name="Mgbeahuruike A.C."/>
            <person name="Kovalchuk A."/>
            <person name="Asiegbu F.O."/>
            <person name="Lackner G."/>
            <person name="Hoffmeister D."/>
            <person name="Rencoret J."/>
            <person name="Gutierrez A."/>
            <person name="Sun H."/>
            <person name="Lindquist E."/>
            <person name="Barry K."/>
            <person name="Riley R."/>
            <person name="Grigoriev I.V."/>
            <person name="Henrissat B."/>
            <person name="Kues U."/>
            <person name="Berka R.M."/>
            <person name="Martinez A.T."/>
            <person name="Covert S.F."/>
            <person name="Blanchette R.A."/>
            <person name="Cullen D."/>
        </authorList>
    </citation>
    <scope>NUCLEOTIDE SEQUENCE [LARGE SCALE GENOMIC DNA]</scope>
    <source>
        <strain evidence="2 3">11061_1 CR5-6</strain>
    </source>
</reference>